<evidence type="ECO:0000256" key="2">
    <source>
        <dbReference type="ARBA" id="ARBA00004273"/>
    </source>
</evidence>
<dbReference type="Proteomes" id="UP000322000">
    <property type="component" value="Chromosome 4"/>
</dbReference>
<evidence type="ECO:0000313" key="16">
    <source>
        <dbReference type="RefSeq" id="XP_026725925.1"/>
    </source>
</evidence>
<evidence type="ECO:0000256" key="7">
    <source>
        <dbReference type="ARBA" id="ARBA00022792"/>
    </source>
</evidence>
<evidence type="ECO:0000259" key="13">
    <source>
        <dbReference type="Pfam" id="PF00675"/>
    </source>
</evidence>
<dbReference type="GO" id="GO:0046872">
    <property type="term" value="F:metal ion binding"/>
    <property type="evidence" value="ECO:0007669"/>
    <property type="project" value="InterPro"/>
</dbReference>
<dbReference type="RefSeq" id="XP_026725925.1">
    <property type="nucleotide sequence ID" value="XM_026870124.1"/>
</dbReference>
<dbReference type="Pfam" id="PF05193">
    <property type="entry name" value="Peptidase_M16_C"/>
    <property type="match status" value="1"/>
</dbReference>
<evidence type="ECO:0000256" key="3">
    <source>
        <dbReference type="ARBA" id="ARBA00004305"/>
    </source>
</evidence>
<evidence type="ECO:0000259" key="14">
    <source>
        <dbReference type="Pfam" id="PF05193"/>
    </source>
</evidence>
<evidence type="ECO:0000256" key="12">
    <source>
        <dbReference type="ARBA" id="ARBA00032315"/>
    </source>
</evidence>
<dbReference type="FunCoup" id="A0A7E5VCE4">
    <property type="interactions" value="2571"/>
</dbReference>
<keyword evidence="10" id="KW-0472">Membrane</keyword>
<dbReference type="InterPro" id="IPR007863">
    <property type="entry name" value="Peptidase_M16_C"/>
</dbReference>
<reference evidence="16" key="1">
    <citation type="submission" date="2025-08" db="UniProtKB">
        <authorList>
            <consortium name="RefSeq"/>
        </authorList>
    </citation>
    <scope>IDENTIFICATION</scope>
</reference>
<dbReference type="OrthoDB" id="277191at2759"/>
<keyword evidence="7" id="KW-0999">Mitochondrion inner membrane</keyword>
<feature type="domain" description="Peptidase M16 C-terminal" evidence="14">
    <location>
        <begin position="240"/>
        <end position="441"/>
    </location>
</feature>
<evidence type="ECO:0000256" key="1">
    <source>
        <dbReference type="ARBA" id="ARBA00002123"/>
    </source>
</evidence>
<comment type="subcellular location">
    <subcellularLocation>
        <location evidence="2">Mitochondrion inner membrane</location>
    </subcellularLocation>
    <subcellularLocation>
        <location evidence="3">Mitochondrion matrix</location>
    </subcellularLocation>
</comment>
<evidence type="ECO:0000256" key="4">
    <source>
        <dbReference type="ARBA" id="ARBA00007261"/>
    </source>
</evidence>
<dbReference type="GO" id="GO:0005759">
    <property type="term" value="C:mitochondrial matrix"/>
    <property type="evidence" value="ECO:0007669"/>
    <property type="project" value="UniProtKB-SubCell"/>
</dbReference>
<accession>A0A7E5VCE4</accession>
<keyword evidence="8" id="KW-0809">Transit peptide</keyword>
<dbReference type="GeneID" id="113492601"/>
<dbReference type="PANTHER" id="PTHR11851">
    <property type="entry name" value="METALLOPROTEASE"/>
    <property type="match status" value="1"/>
</dbReference>
<evidence type="ECO:0000256" key="6">
    <source>
        <dbReference type="ARBA" id="ARBA00016741"/>
    </source>
</evidence>
<dbReference type="FunFam" id="3.30.830.10:FF:000010">
    <property type="entry name" value="Mitochondrial-processing peptidase alpha subunit, mitochondrial"/>
    <property type="match status" value="1"/>
</dbReference>
<evidence type="ECO:0000256" key="8">
    <source>
        <dbReference type="ARBA" id="ARBA00022946"/>
    </source>
</evidence>
<gene>
    <name evidence="16" type="primary">LOC113492601</name>
</gene>
<keyword evidence="9" id="KW-0496">Mitochondrion</keyword>
<keyword evidence="15" id="KW-1185">Reference proteome</keyword>
<comment type="function">
    <text evidence="1">Substrate recognition and binding subunit of the essential mitochondrial processing protease (MPP), which cleaves the mitochondrial sequence off newly imported precursors proteins.</text>
</comment>
<dbReference type="KEGG" id="tnl:113492601"/>
<evidence type="ECO:0000256" key="11">
    <source>
        <dbReference type="ARBA" id="ARBA00030006"/>
    </source>
</evidence>
<dbReference type="GO" id="GO:0006627">
    <property type="term" value="P:protein processing involved in protein targeting to mitochondrion"/>
    <property type="evidence" value="ECO:0007669"/>
    <property type="project" value="TreeGrafter"/>
</dbReference>
<evidence type="ECO:0000256" key="5">
    <source>
        <dbReference type="ARBA" id="ARBA00011587"/>
    </source>
</evidence>
<proteinExistence type="inferred from homology"/>
<dbReference type="InParanoid" id="A0A7E5VCE4"/>
<comment type="similarity">
    <text evidence="4">Belongs to the peptidase M16 family.</text>
</comment>
<comment type="subunit">
    <text evidence="5">Heterodimer of PMPCA (alpha) and PMPCB (beta) subunits, forming the mitochondrial processing protease (MPP) in which PMPCA is involved in substrate recognition and binding and PMPCB is the catalytic subunit.</text>
</comment>
<feature type="domain" description="Peptidase M16 N-terminal" evidence="13">
    <location>
        <begin position="85"/>
        <end position="234"/>
    </location>
</feature>
<evidence type="ECO:0000256" key="9">
    <source>
        <dbReference type="ARBA" id="ARBA00023128"/>
    </source>
</evidence>
<dbReference type="InterPro" id="IPR011765">
    <property type="entry name" value="Pept_M16_N"/>
</dbReference>
<dbReference type="InterPro" id="IPR011249">
    <property type="entry name" value="Metalloenz_LuxS/M16"/>
</dbReference>
<dbReference type="SUPFAM" id="SSF63411">
    <property type="entry name" value="LuxS/MPP-like metallohydrolase"/>
    <property type="match status" value="2"/>
</dbReference>
<dbReference type="AlphaFoldDB" id="A0A7E5VCE4"/>
<dbReference type="FunFam" id="3.30.830.10:FF:000014">
    <property type="entry name" value="Mitochondrial-processing peptidase alpha subunit, mitochondrial"/>
    <property type="match status" value="1"/>
</dbReference>
<evidence type="ECO:0000256" key="10">
    <source>
        <dbReference type="ARBA" id="ARBA00023136"/>
    </source>
</evidence>
<dbReference type="GO" id="GO:0005743">
    <property type="term" value="C:mitochondrial inner membrane"/>
    <property type="evidence" value="ECO:0007669"/>
    <property type="project" value="UniProtKB-SubCell"/>
</dbReference>
<dbReference type="InterPro" id="IPR050361">
    <property type="entry name" value="MPP/UQCRC_Complex"/>
</dbReference>
<organism evidence="15 16">
    <name type="scientific">Trichoplusia ni</name>
    <name type="common">Cabbage looper</name>
    <dbReference type="NCBI Taxonomy" id="7111"/>
    <lineage>
        <taxon>Eukaryota</taxon>
        <taxon>Metazoa</taxon>
        <taxon>Ecdysozoa</taxon>
        <taxon>Arthropoda</taxon>
        <taxon>Hexapoda</taxon>
        <taxon>Insecta</taxon>
        <taxon>Pterygota</taxon>
        <taxon>Neoptera</taxon>
        <taxon>Endopterygota</taxon>
        <taxon>Lepidoptera</taxon>
        <taxon>Glossata</taxon>
        <taxon>Ditrysia</taxon>
        <taxon>Noctuoidea</taxon>
        <taxon>Noctuidae</taxon>
        <taxon>Plusiinae</taxon>
        <taxon>Trichoplusia</taxon>
    </lineage>
</organism>
<dbReference type="Gene3D" id="3.30.830.10">
    <property type="entry name" value="Metalloenzyme, LuxS/M16 peptidase-like"/>
    <property type="match status" value="2"/>
</dbReference>
<dbReference type="PANTHER" id="PTHR11851:SF49">
    <property type="entry name" value="MITOCHONDRIAL-PROCESSING PEPTIDASE SUBUNIT ALPHA"/>
    <property type="match status" value="1"/>
</dbReference>
<evidence type="ECO:0000313" key="15">
    <source>
        <dbReference type="Proteomes" id="UP000322000"/>
    </source>
</evidence>
<protein>
    <recommendedName>
        <fullName evidence="6">Mitochondrial-processing peptidase subunit alpha</fullName>
    </recommendedName>
    <alternativeName>
        <fullName evidence="11">Alpha-MPP</fullName>
    </alternativeName>
    <alternativeName>
        <fullName evidence="12">Inactive zinc metalloprotease alpha</fullName>
    </alternativeName>
</protein>
<sequence>MSHVMDMKHLFTRLFPMKNGFSTQRWSVRNYSQEVEKTAPSVNRGVVTPLPPLSEPMPNLPPVTYSTATADDSRTEVTVLSNGLRIASEKKFGQFCTAGVVIDSGPRYEVAYPNGICHFLEKLSFGATNKYATRDVMLRELERHGGICDCQGSRDTTVYATSADSRGLKAVTQVLAEVTLRPQLSSDEIEAARQAVAFELETLSMRPEQETILMDMIHLAAYRGNTLGLPKICPNENVNKIDRELILNYLKNHYTPERMVIAAVGVEHEPFVEFVQKYFVDLKPTWHVDSTESFKPKVDKSIAQYTGGIQQDECEIPLYPGSDLPELSHVVIGLESCSHGDPDFVATCVLNMMMGGGGSFSAGGPGKGMYTRLYTNVLNRYHWMFNATAYNHAYGDTGLFCVHAASPPSRIYDTTIVIARELANMAGKVGEIELKRAKTQLQSMLLMNLEARPVVFEDVGRQVLATGKRKPPSFFINEIEKITADDVIRVARRLLSSRPSVAARGKLTHLPTYEEIQANMSLSNSDASPQGRRLNLFRA</sequence>
<name>A0A7E5VCE4_TRINI</name>
<dbReference type="Pfam" id="PF00675">
    <property type="entry name" value="Peptidase_M16"/>
    <property type="match status" value="1"/>
</dbReference>